<evidence type="ECO:0000313" key="4">
    <source>
        <dbReference type="Proteomes" id="UP001233172"/>
    </source>
</evidence>
<reference evidence="3" key="2">
    <citation type="submission" date="2023-04" db="EMBL/GenBank/DDBJ databases">
        <authorList>
            <person name="Bu L."/>
            <person name="Lu L."/>
            <person name="Laidemitt M.R."/>
            <person name="Zhang S.M."/>
            <person name="Mutuku M."/>
            <person name="Mkoji G."/>
            <person name="Steinauer M."/>
            <person name="Loker E.S."/>
        </authorList>
    </citation>
    <scope>NUCLEOTIDE SEQUENCE</scope>
    <source>
        <strain evidence="3">KasaAsao</strain>
        <tissue evidence="3">Whole Snail</tissue>
    </source>
</reference>
<feature type="region of interest" description="Disordered" evidence="2">
    <location>
        <begin position="75"/>
        <end position="104"/>
    </location>
</feature>
<dbReference type="AlphaFoldDB" id="A0AAD8AX74"/>
<evidence type="ECO:0000256" key="1">
    <source>
        <dbReference type="SAM" id="Coils"/>
    </source>
</evidence>
<organism evidence="3 4">
    <name type="scientific">Biomphalaria pfeifferi</name>
    <name type="common">Bloodfluke planorb</name>
    <name type="synonym">Freshwater snail</name>
    <dbReference type="NCBI Taxonomy" id="112525"/>
    <lineage>
        <taxon>Eukaryota</taxon>
        <taxon>Metazoa</taxon>
        <taxon>Spiralia</taxon>
        <taxon>Lophotrochozoa</taxon>
        <taxon>Mollusca</taxon>
        <taxon>Gastropoda</taxon>
        <taxon>Heterobranchia</taxon>
        <taxon>Euthyneura</taxon>
        <taxon>Panpulmonata</taxon>
        <taxon>Hygrophila</taxon>
        <taxon>Lymnaeoidea</taxon>
        <taxon>Planorbidae</taxon>
        <taxon>Biomphalaria</taxon>
    </lineage>
</organism>
<comment type="caution">
    <text evidence="3">The sequence shown here is derived from an EMBL/GenBank/DDBJ whole genome shotgun (WGS) entry which is preliminary data.</text>
</comment>
<dbReference type="Proteomes" id="UP001233172">
    <property type="component" value="Unassembled WGS sequence"/>
</dbReference>
<evidence type="ECO:0000256" key="2">
    <source>
        <dbReference type="SAM" id="MobiDB-lite"/>
    </source>
</evidence>
<evidence type="ECO:0000313" key="3">
    <source>
        <dbReference type="EMBL" id="KAK0044071.1"/>
    </source>
</evidence>
<reference evidence="3" key="1">
    <citation type="journal article" date="2023" name="PLoS Negl. Trop. Dis.">
        <title>A genome sequence for Biomphalaria pfeifferi, the major vector snail for the human-infecting parasite Schistosoma mansoni.</title>
        <authorList>
            <person name="Bu L."/>
            <person name="Lu L."/>
            <person name="Laidemitt M.R."/>
            <person name="Zhang S.M."/>
            <person name="Mutuku M."/>
            <person name="Mkoji G."/>
            <person name="Steinauer M."/>
            <person name="Loker E.S."/>
        </authorList>
    </citation>
    <scope>NUCLEOTIDE SEQUENCE</scope>
    <source>
        <strain evidence="3">KasaAsao</strain>
    </source>
</reference>
<keyword evidence="4" id="KW-1185">Reference proteome</keyword>
<accession>A0AAD8AX74</accession>
<gene>
    <name evidence="3" type="ORF">Bpfe_026501</name>
</gene>
<name>A0AAD8AX74_BIOPF</name>
<feature type="coiled-coil region" evidence="1">
    <location>
        <begin position="201"/>
        <end position="228"/>
    </location>
</feature>
<dbReference type="EMBL" id="JASAOG010000205">
    <property type="protein sequence ID" value="KAK0044071.1"/>
    <property type="molecule type" value="Genomic_DNA"/>
</dbReference>
<sequence length="321" mass="34714">MSVINTTSDRRYNLDTLLDPVYKGPTPHQTESGLCFSEHPPTMAMLSLPFTVSCVLCFTIGHVFTALSDSVAPPAPPAPALAPPAPPALAPPPPPAVAPPAPPAVAPSAPLLTVDDIIIPVAMEPLPEYIAVRPESRVVSKYWTELESRRMATLKACETRLWDKSQIGAPAPQKGTNVVRKSLSPDVNEVFVPVYEGRAVVQDIETSLKKCLDELRRLENRNNEKTALFDAYLTAIGREIDQIESCQLVGGDLNFEKTAAAVARIKSQVAKQPDLLEAMDFLTSTIVKLKLDKETCVASLGMPQRASDELSYPNIPGSPQV</sequence>
<proteinExistence type="predicted"/>
<protein>
    <submittedName>
        <fullName evidence="3">WW domain-binding protein 11</fullName>
    </submittedName>
</protein>
<keyword evidence="1" id="KW-0175">Coiled coil</keyword>